<dbReference type="SMART" id="SM00360">
    <property type="entry name" value="RRM"/>
    <property type="match status" value="3"/>
</dbReference>
<feature type="compositionally biased region" description="Polar residues" evidence="2">
    <location>
        <begin position="119"/>
        <end position="128"/>
    </location>
</feature>
<feature type="region of interest" description="Disordered" evidence="2">
    <location>
        <begin position="89"/>
        <end position="163"/>
    </location>
</feature>
<feature type="compositionally biased region" description="Basic and acidic residues" evidence="2">
    <location>
        <begin position="89"/>
        <end position="110"/>
    </location>
</feature>
<dbReference type="EMBL" id="JAOAOG010000014">
    <property type="protein sequence ID" value="KAJ6255092.1"/>
    <property type="molecule type" value="Genomic_DNA"/>
</dbReference>
<feature type="domain" description="RRM" evidence="3">
    <location>
        <begin position="173"/>
        <end position="245"/>
    </location>
</feature>
<accession>A0ABQ8ZDW8</accession>
<sequence length="690" mass="81799">MRSKLFLKNLPSKYSIDKLIKLIEEQSQCSPNIEIIKNKKNPNNGLAIITPSSKKNEELIKQALGNNFYFENRKITLAQYSNKRFKIKKNENEKETKKNYLKEKNKESNKNTKIPTKPQKISSYNAESDPQLHQKPNSYHDTKNKKKKKNDLIRSNMKANSASKNNTEIVPNTLFLHNIPYHANYYDIEHVLKPLITIKELILLLDSYNQFKGCAKLILEKKEDLPKLLTYSGKLNLFNRYIFVNKFIKNKDPQNIKQPNNEKEPLELNKDKPLHTNKKNKNNEWFEKNFLNKNKNNNNTQNLHPSINNQKNNQKYNKILINKNRKTNRKFSNNQIVIFNLPTNITEEFLYNLFKNYKIEKIIILNNKDKALSLNGVFAYENKIFIKKAYEKNFFERNNELQSNHNSNNFTEIFEKRITNLENEIKKLKLIIKNTSNNPIEENQILINKKNKNFQEKTTNLKKNPKMDSIEKNENENENENSIEIEMEIEEDDNKSEDKIIIKQKNNKPSLADFYISIGQTVTKQKPNLRALPFTNNFKNIYNFNLPNINFLENQLNNLFKVTVENDKETFEFLKNFKRKNNNKTNNCKSNNFLINQLVENKNKILNQKNFLVKNKKNNNVCRDIIVYNEKNNNNLKQKNLDYFFNQTNSIIELDDENHYNEQIVTNNILIKNKNTKNINLIRNNKKKTV</sequence>
<comment type="caution">
    <text evidence="4">The sequence shown here is derived from an EMBL/GenBank/DDBJ whole genome shotgun (WGS) entry which is preliminary data.</text>
</comment>
<dbReference type="GO" id="GO:0003743">
    <property type="term" value="F:translation initiation factor activity"/>
    <property type="evidence" value="ECO:0007669"/>
    <property type="project" value="UniProtKB-KW"/>
</dbReference>
<keyword evidence="4" id="KW-0396">Initiation factor</keyword>
<evidence type="ECO:0000256" key="1">
    <source>
        <dbReference type="SAM" id="Coils"/>
    </source>
</evidence>
<dbReference type="Proteomes" id="UP001150062">
    <property type="component" value="Unassembled WGS sequence"/>
</dbReference>
<dbReference type="InterPro" id="IPR012677">
    <property type="entry name" value="Nucleotide-bd_a/b_plait_sf"/>
</dbReference>
<feature type="domain" description="RRM" evidence="3">
    <location>
        <begin position="4"/>
        <end position="78"/>
    </location>
</feature>
<dbReference type="InterPro" id="IPR035979">
    <property type="entry name" value="RBD_domain_sf"/>
</dbReference>
<evidence type="ECO:0000256" key="2">
    <source>
        <dbReference type="SAM" id="MobiDB-lite"/>
    </source>
</evidence>
<dbReference type="Gene3D" id="3.30.70.330">
    <property type="match status" value="1"/>
</dbReference>
<feature type="coiled-coil region" evidence="1">
    <location>
        <begin position="411"/>
        <end position="438"/>
    </location>
</feature>
<dbReference type="CDD" id="cd00590">
    <property type="entry name" value="RRM_SF"/>
    <property type="match status" value="2"/>
</dbReference>
<keyword evidence="4" id="KW-0648">Protein biosynthesis</keyword>
<evidence type="ECO:0000259" key="3">
    <source>
        <dbReference type="SMART" id="SM00360"/>
    </source>
</evidence>
<evidence type="ECO:0000313" key="4">
    <source>
        <dbReference type="EMBL" id="KAJ6255092.1"/>
    </source>
</evidence>
<feature type="region of interest" description="Disordered" evidence="2">
    <location>
        <begin position="253"/>
        <end position="279"/>
    </location>
</feature>
<dbReference type="SUPFAM" id="SSF54928">
    <property type="entry name" value="RNA-binding domain, RBD"/>
    <property type="match status" value="3"/>
</dbReference>
<name>A0ABQ8ZDW8_9EUKA</name>
<feature type="compositionally biased region" description="Basic and acidic residues" evidence="2">
    <location>
        <begin position="253"/>
        <end position="274"/>
    </location>
</feature>
<evidence type="ECO:0000313" key="5">
    <source>
        <dbReference type="Proteomes" id="UP001150062"/>
    </source>
</evidence>
<protein>
    <submittedName>
        <fullName evidence="4">Eukaryotic translation initiation factor 4b/4h</fullName>
    </submittedName>
</protein>
<gene>
    <name evidence="4" type="ORF">M0813_11749</name>
</gene>
<keyword evidence="5" id="KW-1185">Reference proteome</keyword>
<dbReference type="InterPro" id="IPR000504">
    <property type="entry name" value="RRM_dom"/>
</dbReference>
<proteinExistence type="predicted"/>
<reference evidence="4" key="1">
    <citation type="submission" date="2022-08" db="EMBL/GenBank/DDBJ databases">
        <title>Novel sulfate-reducing endosymbionts in the free-living metamonad Anaeramoeba.</title>
        <authorList>
            <person name="Jerlstrom-Hultqvist J."/>
            <person name="Cepicka I."/>
            <person name="Gallot-Lavallee L."/>
            <person name="Salas-Leiva D."/>
            <person name="Curtis B.A."/>
            <person name="Zahonova K."/>
            <person name="Pipaliya S."/>
            <person name="Dacks J."/>
            <person name="Roger A.J."/>
        </authorList>
    </citation>
    <scope>NUCLEOTIDE SEQUENCE</scope>
    <source>
        <strain evidence="4">Schooner1</strain>
    </source>
</reference>
<keyword evidence="1" id="KW-0175">Coiled coil</keyword>
<organism evidence="4 5">
    <name type="scientific">Anaeramoeba flamelloides</name>
    <dbReference type="NCBI Taxonomy" id="1746091"/>
    <lineage>
        <taxon>Eukaryota</taxon>
        <taxon>Metamonada</taxon>
        <taxon>Anaeramoebidae</taxon>
        <taxon>Anaeramoeba</taxon>
    </lineage>
</organism>
<feature type="domain" description="RRM" evidence="3">
    <location>
        <begin position="335"/>
        <end position="404"/>
    </location>
</feature>